<feature type="region of interest" description="Disordered" evidence="1">
    <location>
        <begin position="255"/>
        <end position="296"/>
    </location>
</feature>
<accession>A0ABX1VE91</accession>
<evidence type="ECO:0000313" key="4">
    <source>
        <dbReference type="EMBL" id="NNJ26424.1"/>
    </source>
</evidence>
<feature type="transmembrane region" description="Helical" evidence="2">
    <location>
        <begin position="205"/>
        <end position="224"/>
    </location>
</feature>
<sequence>MSTERACRFEQDGNLLIITLLPELAEVPWADVEEIGSSLEARVLDRDKPQVIVDLTPLAHMGSGMVALVVRLWKAAQQQGGKFAVVNSHELVGEVLTLAGLSDRWTIVSDRAKARKHLDVRAQAVPARPATVGGGPVVAAPSGGGWLAICGVLAVLLSAAALILMFLDPDLLPAVALKAALFSGAVAGIVLGTLSLAWYLGVPRFTGVGVLLCSVALLVAGLVLEPKPADAAVDPQNEADDLDAANLSDELRGTSLSDDLDVRPAPAPKPPRNPAPATTADGLGAGTSVESTDRDNGLIDNGLIDNGLIDNGLIDNGLTDDGLTDDGLADDGLADDGFAE</sequence>
<gene>
    <name evidence="4" type="ORF">LzC2_25090</name>
</gene>
<dbReference type="CDD" id="cd07043">
    <property type="entry name" value="STAS_anti-anti-sigma_factors"/>
    <property type="match status" value="1"/>
</dbReference>
<dbReference type="PROSITE" id="PS50801">
    <property type="entry name" value="STAS"/>
    <property type="match status" value="1"/>
</dbReference>
<organism evidence="4 5">
    <name type="scientific">Alienimonas chondri</name>
    <dbReference type="NCBI Taxonomy" id="2681879"/>
    <lineage>
        <taxon>Bacteria</taxon>
        <taxon>Pseudomonadati</taxon>
        <taxon>Planctomycetota</taxon>
        <taxon>Planctomycetia</taxon>
        <taxon>Planctomycetales</taxon>
        <taxon>Planctomycetaceae</taxon>
        <taxon>Alienimonas</taxon>
    </lineage>
</organism>
<dbReference type="Proteomes" id="UP000609651">
    <property type="component" value="Unassembled WGS sequence"/>
</dbReference>
<dbReference type="Gene3D" id="3.30.750.24">
    <property type="entry name" value="STAS domain"/>
    <property type="match status" value="1"/>
</dbReference>
<feature type="compositionally biased region" description="Pro residues" evidence="1">
    <location>
        <begin position="265"/>
        <end position="274"/>
    </location>
</feature>
<proteinExistence type="predicted"/>
<dbReference type="Pfam" id="PF01740">
    <property type="entry name" value="STAS"/>
    <property type="match status" value="1"/>
</dbReference>
<dbReference type="RefSeq" id="WP_171187448.1">
    <property type="nucleotide sequence ID" value="NZ_WTPX01000077.1"/>
</dbReference>
<name>A0ABX1VE91_9PLAN</name>
<evidence type="ECO:0000313" key="5">
    <source>
        <dbReference type="Proteomes" id="UP000609651"/>
    </source>
</evidence>
<feature type="domain" description="STAS" evidence="3">
    <location>
        <begin position="25"/>
        <end position="128"/>
    </location>
</feature>
<dbReference type="InterPro" id="IPR002645">
    <property type="entry name" value="STAS_dom"/>
</dbReference>
<feature type="transmembrane region" description="Helical" evidence="2">
    <location>
        <begin position="179"/>
        <end position="199"/>
    </location>
</feature>
<evidence type="ECO:0000259" key="3">
    <source>
        <dbReference type="PROSITE" id="PS50801"/>
    </source>
</evidence>
<keyword evidence="5" id="KW-1185">Reference proteome</keyword>
<reference evidence="4 5" key="1">
    <citation type="journal article" date="2020" name="Syst. Appl. Microbiol.">
        <title>Alienimonas chondri sp. nov., a novel planctomycete isolated from the biofilm of the red alga Chondrus crispus.</title>
        <authorList>
            <person name="Vitorino I."/>
            <person name="Albuquerque L."/>
            <person name="Wiegand S."/>
            <person name="Kallscheuer N."/>
            <person name="da Costa M.S."/>
            <person name="Lobo-da-Cunha A."/>
            <person name="Jogler C."/>
            <person name="Lage O.M."/>
        </authorList>
    </citation>
    <scope>NUCLEOTIDE SEQUENCE [LARGE SCALE GENOMIC DNA]</scope>
    <source>
        <strain evidence="4 5">LzC2</strain>
    </source>
</reference>
<keyword evidence="2" id="KW-0812">Transmembrane</keyword>
<comment type="caution">
    <text evidence="4">The sequence shown here is derived from an EMBL/GenBank/DDBJ whole genome shotgun (WGS) entry which is preliminary data.</text>
</comment>
<evidence type="ECO:0000256" key="2">
    <source>
        <dbReference type="SAM" id="Phobius"/>
    </source>
</evidence>
<protein>
    <recommendedName>
        <fullName evidence="3">STAS domain-containing protein</fullName>
    </recommendedName>
</protein>
<feature type="transmembrane region" description="Helical" evidence="2">
    <location>
        <begin position="146"/>
        <end position="167"/>
    </location>
</feature>
<dbReference type="EMBL" id="WTPX01000077">
    <property type="protein sequence ID" value="NNJ26424.1"/>
    <property type="molecule type" value="Genomic_DNA"/>
</dbReference>
<keyword evidence="2" id="KW-0472">Membrane</keyword>
<evidence type="ECO:0000256" key="1">
    <source>
        <dbReference type="SAM" id="MobiDB-lite"/>
    </source>
</evidence>
<dbReference type="SUPFAM" id="SSF52091">
    <property type="entry name" value="SpoIIaa-like"/>
    <property type="match status" value="1"/>
</dbReference>
<keyword evidence="2" id="KW-1133">Transmembrane helix</keyword>
<dbReference type="InterPro" id="IPR036513">
    <property type="entry name" value="STAS_dom_sf"/>
</dbReference>